<dbReference type="EMBL" id="SGUG01000021">
    <property type="protein sequence ID" value="MDG0863743.1"/>
    <property type="molecule type" value="Genomic_DNA"/>
</dbReference>
<reference evidence="2" key="1">
    <citation type="submission" date="2019-02" db="EMBL/GenBank/DDBJ databases">
        <title>Draft genome of the type strain Pelomonas aquatica CCUG 52575T.</title>
        <authorList>
            <person name="Gomila M."/>
            <person name="Lalucat J."/>
        </authorList>
    </citation>
    <scope>NUCLEOTIDE SEQUENCE</scope>
    <source>
        <strain evidence="2">CCUG 52575</strain>
    </source>
</reference>
<evidence type="ECO:0000256" key="1">
    <source>
        <dbReference type="SAM" id="MobiDB-lite"/>
    </source>
</evidence>
<name>A0A9X4R8Z2_9BURK</name>
<sequence length="105" mass="11287">MWASPHRAAAVHSRQAVPRRGAAGGRGLVQHPRGARPPGGPTGRFGRWLINQRASATAGRRRCRRGLEDGASCQQPQPLDPLPWRLQGHQAAPRPRAAPTPLGCN</sequence>
<keyword evidence="3" id="KW-1185">Reference proteome</keyword>
<accession>A0A9X4R8Z2</accession>
<dbReference type="Proteomes" id="UP001152766">
    <property type="component" value="Unassembled WGS sequence"/>
</dbReference>
<dbReference type="AlphaFoldDB" id="A0A9X4R8Z2"/>
<evidence type="ECO:0000313" key="2">
    <source>
        <dbReference type="EMBL" id="MDG0863743.1"/>
    </source>
</evidence>
<feature type="compositionally biased region" description="Low complexity" evidence="1">
    <location>
        <begin position="91"/>
        <end position="105"/>
    </location>
</feature>
<protein>
    <submittedName>
        <fullName evidence="2">Uncharacterized protein</fullName>
    </submittedName>
</protein>
<organism evidence="2 3">
    <name type="scientific">Pelomonas aquatica</name>
    <dbReference type="NCBI Taxonomy" id="431058"/>
    <lineage>
        <taxon>Bacteria</taxon>
        <taxon>Pseudomonadati</taxon>
        <taxon>Pseudomonadota</taxon>
        <taxon>Betaproteobacteria</taxon>
        <taxon>Burkholderiales</taxon>
        <taxon>Sphaerotilaceae</taxon>
        <taxon>Roseateles</taxon>
    </lineage>
</organism>
<proteinExistence type="predicted"/>
<evidence type="ECO:0000313" key="3">
    <source>
        <dbReference type="Proteomes" id="UP001152766"/>
    </source>
</evidence>
<comment type="caution">
    <text evidence="2">The sequence shown here is derived from an EMBL/GenBank/DDBJ whole genome shotgun (WGS) entry which is preliminary data.</text>
</comment>
<gene>
    <name evidence="2" type="ORF">EXJ73_14870</name>
</gene>
<feature type="region of interest" description="Disordered" evidence="1">
    <location>
        <begin position="1"/>
        <end position="105"/>
    </location>
</feature>